<dbReference type="FunCoup" id="A0A6P6YLX3">
    <property type="interactions" value="33"/>
</dbReference>
<organism evidence="1 2">
    <name type="scientific">Dermatophagoides pteronyssinus</name>
    <name type="common">European house dust mite</name>
    <dbReference type="NCBI Taxonomy" id="6956"/>
    <lineage>
        <taxon>Eukaryota</taxon>
        <taxon>Metazoa</taxon>
        <taxon>Ecdysozoa</taxon>
        <taxon>Arthropoda</taxon>
        <taxon>Chelicerata</taxon>
        <taxon>Arachnida</taxon>
        <taxon>Acari</taxon>
        <taxon>Acariformes</taxon>
        <taxon>Sarcoptiformes</taxon>
        <taxon>Astigmata</taxon>
        <taxon>Psoroptidia</taxon>
        <taxon>Analgoidea</taxon>
        <taxon>Pyroglyphidae</taxon>
        <taxon>Dermatophagoidinae</taxon>
        <taxon>Dermatophagoides</taxon>
    </lineage>
</organism>
<accession>A0A6P6YLX3</accession>
<name>A0A6P6YLX3_DERPT</name>
<protein>
    <submittedName>
        <fullName evidence="2">Uncharacterized protein C15orf61-like</fullName>
    </submittedName>
</protein>
<dbReference type="PANTHER" id="PTHR34651">
    <property type="entry name" value="SIMILAR TO ENSANGP00000021391"/>
    <property type="match status" value="1"/>
</dbReference>
<dbReference type="InterPro" id="IPR029245">
    <property type="entry name" value="DUF4528"/>
</dbReference>
<gene>
    <name evidence="2" type="primary">LOC113799535</name>
</gene>
<evidence type="ECO:0000313" key="1">
    <source>
        <dbReference type="Proteomes" id="UP000515146"/>
    </source>
</evidence>
<keyword evidence="1" id="KW-1185">Reference proteome</keyword>
<dbReference type="RefSeq" id="XP_027205979.1">
    <property type="nucleotide sequence ID" value="XM_027350178.1"/>
</dbReference>
<dbReference type="KEGG" id="dpte:113799535"/>
<dbReference type="OrthoDB" id="9970237at2759"/>
<dbReference type="Proteomes" id="UP000515146">
    <property type="component" value="Unplaced"/>
</dbReference>
<dbReference type="AlphaFoldDB" id="A0A6P6YLX3"/>
<dbReference type="PANTHER" id="PTHR34651:SF1">
    <property type="entry name" value="SIMILAR TO ENSANGP00000021391"/>
    <property type="match status" value="1"/>
</dbReference>
<evidence type="ECO:0000313" key="2">
    <source>
        <dbReference type="RefSeq" id="XP_027205979.1"/>
    </source>
</evidence>
<reference evidence="2" key="1">
    <citation type="submission" date="2025-08" db="UniProtKB">
        <authorList>
            <consortium name="RefSeq"/>
        </authorList>
    </citation>
    <scope>IDENTIFICATION</scope>
    <source>
        <strain evidence="2">Airmid</strain>
    </source>
</reference>
<dbReference type="OMA" id="KYHCTRR"/>
<sequence length="152" mass="18418">MPRTRYGPWIWIGRKLGFININRPLASKVLTEHLRQSQYPYWTAFFIPYHSILNDQFGWSHFNWSVDGHNYHILRLGCWPYIKYHCSRRPLEDLYIQNIFYTFIKCLQFGIPTLAYGIAGWIMAKHSKDVHIDRKNSIRIYFWYPENHNSPH</sequence>
<proteinExistence type="predicted"/>
<dbReference type="InParanoid" id="A0A6P6YLX3"/>
<dbReference type="Pfam" id="PF15031">
    <property type="entry name" value="DUF4528"/>
    <property type="match status" value="1"/>
</dbReference>